<keyword evidence="1" id="KW-0472">Membrane</keyword>
<feature type="transmembrane region" description="Helical" evidence="1">
    <location>
        <begin position="12"/>
        <end position="30"/>
    </location>
</feature>
<dbReference type="AlphaFoldDB" id="A0AAJ6YN02"/>
<gene>
    <name evidence="3" type="primary">LOC105364712</name>
</gene>
<feature type="transmembrane region" description="Helical" evidence="1">
    <location>
        <begin position="36"/>
        <end position="55"/>
    </location>
</feature>
<evidence type="ECO:0000313" key="3">
    <source>
        <dbReference type="RefSeq" id="XP_011501021.1"/>
    </source>
</evidence>
<dbReference type="RefSeq" id="XP_011501021.1">
    <property type="nucleotide sequence ID" value="XM_011502719.1"/>
</dbReference>
<proteinExistence type="predicted"/>
<evidence type="ECO:0000256" key="1">
    <source>
        <dbReference type="SAM" id="Phobius"/>
    </source>
</evidence>
<feature type="transmembrane region" description="Helical" evidence="1">
    <location>
        <begin position="218"/>
        <end position="242"/>
    </location>
</feature>
<keyword evidence="1" id="KW-1133">Transmembrane helix</keyword>
<sequence length="247" mass="28263">MEKVQAEKILGILYCLSVMSSLISVISLVITWQYWAWTLDVCININCSCILYGINTFSTFMGGGVNLCHFGAFGLIPIILIGLCLAIYHGYHSYISRNFEERRSLPSIKNYQTRNSLEGRIMVDGPTPRGPCKHWMIVAFVNVLICCLSLAHAVVLTDGYYKTCNQYRRNLVRLLGSRGQELQAIHNRLACSAILDFMDYIQPDANNWRRGDQINTAVALQLSIFMSWINFFSWFFIFFVNINISRQ</sequence>
<reference evidence="3" key="1">
    <citation type="submission" date="2025-08" db="UniProtKB">
        <authorList>
            <consortium name="RefSeq"/>
        </authorList>
    </citation>
    <scope>IDENTIFICATION</scope>
</reference>
<accession>A0AAJ6YN02</accession>
<dbReference type="Proteomes" id="UP000695007">
    <property type="component" value="Unplaced"/>
</dbReference>
<keyword evidence="1" id="KW-0812">Transmembrane</keyword>
<protein>
    <submittedName>
        <fullName evidence="3">Uncharacterized protein LOC105364712 isoform X1</fullName>
    </submittedName>
</protein>
<keyword evidence="2" id="KW-1185">Reference proteome</keyword>
<feature type="transmembrane region" description="Helical" evidence="1">
    <location>
        <begin position="135"/>
        <end position="161"/>
    </location>
</feature>
<organism evidence="2 3">
    <name type="scientific">Ceratosolen solmsi marchali</name>
    <dbReference type="NCBI Taxonomy" id="326594"/>
    <lineage>
        <taxon>Eukaryota</taxon>
        <taxon>Metazoa</taxon>
        <taxon>Ecdysozoa</taxon>
        <taxon>Arthropoda</taxon>
        <taxon>Hexapoda</taxon>
        <taxon>Insecta</taxon>
        <taxon>Pterygota</taxon>
        <taxon>Neoptera</taxon>
        <taxon>Endopterygota</taxon>
        <taxon>Hymenoptera</taxon>
        <taxon>Apocrita</taxon>
        <taxon>Proctotrupomorpha</taxon>
        <taxon>Chalcidoidea</taxon>
        <taxon>Agaonidae</taxon>
        <taxon>Agaoninae</taxon>
        <taxon>Ceratosolen</taxon>
    </lineage>
</organism>
<name>A0AAJ6YN02_9HYME</name>
<evidence type="ECO:0000313" key="2">
    <source>
        <dbReference type="Proteomes" id="UP000695007"/>
    </source>
</evidence>
<dbReference type="GeneID" id="105364712"/>
<dbReference type="KEGG" id="csol:105364712"/>
<feature type="transmembrane region" description="Helical" evidence="1">
    <location>
        <begin position="67"/>
        <end position="91"/>
    </location>
</feature>